<keyword evidence="2" id="KW-1185">Reference proteome</keyword>
<protein>
    <submittedName>
        <fullName evidence="1">Uncharacterized protein</fullName>
    </submittedName>
</protein>
<proteinExistence type="predicted"/>
<dbReference type="PANTHER" id="PTHR36617">
    <property type="entry name" value="PROTEIN, PUTATIVE-RELATED"/>
    <property type="match status" value="1"/>
</dbReference>
<accession>A0A392P6Q8</accession>
<dbReference type="AlphaFoldDB" id="A0A392P6Q8"/>
<organism evidence="1 2">
    <name type="scientific">Trifolium medium</name>
    <dbReference type="NCBI Taxonomy" id="97028"/>
    <lineage>
        <taxon>Eukaryota</taxon>
        <taxon>Viridiplantae</taxon>
        <taxon>Streptophyta</taxon>
        <taxon>Embryophyta</taxon>
        <taxon>Tracheophyta</taxon>
        <taxon>Spermatophyta</taxon>
        <taxon>Magnoliopsida</taxon>
        <taxon>eudicotyledons</taxon>
        <taxon>Gunneridae</taxon>
        <taxon>Pentapetalae</taxon>
        <taxon>rosids</taxon>
        <taxon>fabids</taxon>
        <taxon>Fabales</taxon>
        <taxon>Fabaceae</taxon>
        <taxon>Papilionoideae</taxon>
        <taxon>50 kb inversion clade</taxon>
        <taxon>NPAAA clade</taxon>
        <taxon>Hologalegina</taxon>
        <taxon>IRL clade</taxon>
        <taxon>Trifolieae</taxon>
        <taxon>Trifolium</taxon>
    </lineage>
</organism>
<reference evidence="1 2" key="1">
    <citation type="journal article" date="2018" name="Front. Plant Sci.">
        <title>Red Clover (Trifolium pratense) and Zigzag Clover (T. medium) - A Picture of Genomic Similarities and Differences.</title>
        <authorList>
            <person name="Dluhosova J."/>
            <person name="Istvanek J."/>
            <person name="Nedelnik J."/>
            <person name="Repkova J."/>
        </authorList>
    </citation>
    <scope>NUCLEOTIDE SEQUENCE [LARGE SCALE GENOMIC DNA]</scope>
    <source>
        <strain evidence="2">cv. 10/8</strain>
        <tissue evidence="1">Leaf</tissue>
    </source>
</reference>
<dbReference type="EMBL" id="LXQA010065356">
    <property type="protein sequence ID" value="MCI07434.1"/>
    <property type="molecule type" value="Genomic_DNA"/>
</dbReference>
<evidence type="ECO:0000313" key="1">
    <source>
        <dbReference type="EMBL" id="MCI07434.1"/>
    </source>
</evidence>
<evidence type="ECO:0000313" key="2">
    <source>
        <dbReference type="Proteomes" id="UP000265520"/>
    </source>
</evidence>
<name>A0A392P6Q8_9FABA</name>
<dbReference type="Proteomes" id="UP000265520">
    <property type="component" value="Unassembled WGS sequence"/>
</dbReference>
<sequence>MLGRVVVSQRADGSGSMFRKGWRNGSDIFFWTGPCVGGTPLCEQFGRLFDLTETKLRTVAEMFSLAWGRKGWRGCGGCS</sequence>
<comment type="caution">
    <text evidence="1">The sequence shown here is derived from an EMBL/GenBank/DDBJ whole genome shotgun (WGS) entry which is preliminary data.</text>
</comment>
<dbReference type="PANTHER" id="PTHR36617:SF5">
    <property type="entry name" value="OS05G0421675 PROTEIN"/>
    <property type="match status" value="1"/>
</dbReference>